<gene>
    <name evidence="2" type="ORF">IV59_GL000802</name>
</gene>
<dbReference type="Proteomes" id="UP000051884">
    <property type="component" value="Unassembled WGS sequence"/>
</dbReference>
<accession>A0ABR5Q714</accession>
<sequence>MKVMTNQYDGPSFFRHPSKIGSDEIKQPERQILHNAKKTLERVYVPPVMANKKVREHLNLTKIMHQLHKASDDYYVSVSDQKMVQANKKLDKSTVKMTKQSSSNKALGHSLGDILKSEQDAQRDLAIFKHQD</sequence>
<organism evidence="2 3">
    <name type="scientific">Paucilactobacillus hokkaidonensis</name>
    <dbReference type="NCBI Taxonomy" id="1193095"/>
    <lineage>
        <taxon>Bacteria</taxon>
        <taxon>Bacillati</taxon>
        <taxon>Bacillota</taxon>
        <taxon>Bacilli</taxon>
        <taxon>Lactobacillales</taxon>
        <taxon>Lactobacillaceae</taxon>
        <taxon>Paucilactobacillus</taxon>
    </lineage>
</organism>
<evidence type="ECO:0000313" key="3">
    <source>
        <dbReference type="Proteomes" id="UP000051884"/>
    </source>
</evidence>
<dbReference type="EMBL" id="JQCH01000019">
    <property type="protein sequence ID" value="KRO09240.1"/>
    <property type="molecule type" value="Genomic_DNA"/>
</dbReference>
<proteinExistence type="predicted"/>
<feature type="compositionally biased region" description="Polar residues" evidence="1">
    <location>
        <begin position="95"/>
        <end position="105"/>
    </location>
</feature>
<comment type="caution">
    <text evidence="2">The sequence shown here is derived from an EMBL/GenBank/DDBJ whole genome shotgun (WGS) entry which is preliminary data.</text>
</comment>
<feature type="region of interest" description="Disordered" evidence="1">
    <location>
        <begin position="1"/>
        <end position="20"/>
    </location>
</feature>
<name>A0ABR5Q714_9LACO</name>
<protein>
    <submittedName>
        <fullName evidence="2">Uncharacterized protein</fullName>
    </submittedName>
</protein>
<feature type="region of interest" description="Disordered" evidence="1">
    <location>
        <begin position="91"/>
        <end position="114"/>
    </location>
</feature>
<evidence type="ECO:0000313" key="2">
    <source>
        <dbReference type="EMBL" id="KRO09240.1"/>
    </source>
</evidence>
<evidence type="ECO:0000256" key="1">
    <source>
        <dbReference type="SAM" id="MobiDB-lite"/>
    </source>
</evidence>
<reference evidence="2 3" key="1">
    <citation type="journal article" date="2015" name="Genome Announc.">
        <title>Expanding the biotechnology potential of lactobacilli through comparative genomics of 213 strains and associated genera.</title>
        <authorList>
            <person name="Sun Z."/>
            <person name="Harris H.M."/>
            <person name="McCann A."/>
            <person name="Guo C."/>
            <person name="Argimon S."/>
            <person name="Zhang W."/>
            <person name="Yang X."/>
            <person name="Jeffery I.B."/>
            <person name="Cooney J.C."/>
            <person name="Kagawa T.F."/>
            <person name="Liu W."/>
            <person name="Song Y."/>
            <person name="Salvetti E."/>
            <person name="Wrobel A."/>
            <person name="Rasinkangas P."/>
            <person name="Parkhill J."/>
            <person name="Rea M.C."/>
            <person name="O'Sullivan O."/>
            <person name="Ritari J."/>
            <person name="Douillard F.P."/>
            <person name="Paul Ross R."/>
            <person name="Yang R."/>
            <person name="Briner A.E."/>
            <person name="Felis G.E."/>
            <person name="de Vos W.M."/>
            <person name="Barrangou R."/>
            <person name="Klaenhammer T.R."/>
            <person name="Caufield P.W."/>
            <person name="Cui Y."/>
            <person name="Zhang H."/>
            <person name="O'Toole P.W."/>
        </authorList>
    </citation>
    <scope>NUCLEOTIDE SEQUENCE [LARGE SCALE GENOMIC DNA]</scope>
    <source>
        <strain evidence="2 3">DSM 26202</strain>
    </source>
</reference>
<keyword evidence="3" id="KW-1185">Reference proteome</keyword>